<proteinExistence type="predicted"/>
<evidence type="ECO:0000313" key="2">
    <source>
        <dbReference type="EMBL" id="TBU50991.1"/>
    </source>
</evidence>
<feature type="compositionally biased region" description="Pro residues" evidence="1">
    <location>
        <begin position="13"/>
        <end position="23"/>
    </location>
</feature>
<reference evidence="2 3" key="1">
    <citation type="submission" date="2019-01" db="EMBL/GenBank/DDBJ databases">
        <title>Draft genome sequences of three monokaryotic isolates of the white-rot basidiomycete fungus Dichomitus squalens.</title>
        <authorList>
            <consortium name="DOE Joint Genome Institute"/>
            <person name="Lopez S.C."/>
            <person name="Andreopoulos B."/>
            <person name="Pangilinan J."/>
            <person name="Lipzen A."/>
            <person name="Riley R."/>
            <person name="Ahrendt S."/>
            <person name="Ng V."/>
            <person name="Barry K."/>
            <person name="Daum C."/>
            <person name="Grigoriev I.V."/>
            <person name="Hilden K.S."/>
            <person name="Makela M.R."/>
            <person name="de Vries R.P."/>
        </authorList>
    </citation>
    <scope>NUCLEOTIDE SEQUENCE [LARGE SCALE GENOMIC DNA]</scope>
    <source>
        <strain evidence="2 3">CBS 464.89</strain>
    </source>
</reference>
<gene>
    <name evidence="2" type="ORF">BD310DRAFT_835669</name>
</gene>
<keyword evidence="3" id="KW-1185">Reference proteome</keyword>
<feature type="non-terminal residue" evidence="2">
    <location>
        <position position="1"/>
    </location>
</feature>
<dbReference type="EMBL" id="ML145472">
    <property type="protein sequence ID" value="TBU50991.1"/>
    <property type="molecule type" value="Genomic_DNA"/>
</dbReference>
<feature type="region of interest" description="Disordered" evidence="1">
    <location>
        <begin position="1"/>
        <end position="23"/>
    </location>
</feature>
<dbReference type="AlphaFoldDB" id="A0A4Q9PDG1"/>
<dbReference type="Proteomes" id="UP000292082">
    <property type="component" value="Unassembled WGS sequence"/>
</dbReference>
<protein>
    <submittedName>
        <fullName evidence="2">Uncharacterized protein</fullName>
    </submittedName>
</protein>
<organism evidence="2 3">
    <name type="scientific">Dichomitus squalens</name>
    <dbReference type="NCBI Taxonomy" id="114155"/>
    <lineage>
        <taxon>Eukaryota</taxon>
        <taxon>Fungi</taxon>
        <taxon>Dikarya</taxon>
        <taxon>Basidiomycota</taxon>
        <taxon>Agaricomycotina</taxon>
        <taxon>Agaricomycetes</taxon>
        <taxon>Polyporales</taxon>
        <taxon>Polyporaceae</taxon>
        <taxon>Dichomitus</taxon>
    </lineage>
</organism>
<accession>A0A4Q9PDG1</accession>
<feature type="region of interest" description="Disordered" evidence="1">
    <location>
        <begin position="38"/>
        <end position="58"/>
    </location>
</feature>
<evidence type="ECO:0000256" key="1">
    <source>
        <dbReference type="SAM" id="MobiDB-lite"/>
    </source>
</evidence>
<sequence length="94" mass="9833">ATFTKHRTRLSQPPKPSPNLPCPGVPSVAKISANDINKPARGASRCSSPAGCPPPADQRQLQMISESGPIVCKINLDCNLKATGVPTGACTRTR</sequence>
<name>A0A4Q9PDG1_9APHY</name>
<evidence type="ECO:0000313" key="3">
    <source>
        <dbReference type="Proteomes" id="UP000292082"/>
    </source>
</evidence>